<evidence type="ECO:0000313" key="11">
    <source>
        <dbReference type="Proteomes" id="UP000053405"/>
    </source>
</evidence>
<dbReference type="AlphaFoldDB" id="L7L8H0"/>
<dbReference type="GO" id="GO:0005886">
    <property type="term" value="C:plasma membrane"/>
    <property type="evidence" value="ECO:0007669"/>
    <property type="project" value="UniProtKB-SubCell"/>
</dbReference>
<dbReference type="InterPro" id="IPR011066">
    <property type="entry name" value="MscS_channel_C_sf"/>
</dbReference>
<dbReference type="InterPro" id="IPR011014">
    <property type="entry name" value="MscS_channel_TM-2"/>
</dbReference>
<name>L7L8H0_9ACTN</name>
<reference evidence="10 11" key="1">
    <citation type="submission" date="2012-12" db="EMBL/GenBank/DDBJ databases">
        <title>Whole genome shotgun sequence of Gordonia hirsuta NBRC 16056.</title>
        <authorList>
            <person name="Isaki-Nakamura S."/>
            <person name="Hosoyama A."/>
            <person name="Tsuchikane K."/>
            <person name="Katsumata H."/>
            <person name="Baba S."/>
            <person name="Yamazaki S."/>
            <person name="Fujita N."/>
        </authorList>
    </citation>
    <scope>NUCLEOTIDE SEQUENCE [LARGE SCALE GENOMIC DNA]</scope>
    <source>
        <strain evidence="10 11">NBRC 16056</strain>
    </source>
</reference>
<dbReference type="PANTHER" id="PTHR30460">
    <property type="entry name" value="MODERATE CONDUCTANCE MECHANOSENSITIVE CHANNEL YBIO"/>
    <property type="match status" value="1"/>
</dbReference>
<keyword evidence="11" id="KW-1185">Reference proteome</keyword>
<dbReference type="PANTHER" id="PTHR30460:SF0">
    <property type="entry name" value="MODERATE CONDUCTANCE MECHANOSENSITIVE CHANNEL YBIO"/>
    <property type="match status" value="1"/>
</dbReference>
<evidence type="ECO:0000256" key="5">
    <source>
        <dbReference type="ARBA" id="ARBA00022989"/>
    </source>
</evidence>
<evidence type="ECO:0000256" key="2">
    <source>
        <dbReference type="ARBA" id="ARBA00008017"/>
    </source>
</evidence>
<evidence type="ECO:0000256" key="7">
    <source>
        <dbReference type="SAM" id="Phobius"/>
    </source>
</evidence>
<dbReference type="SUPFAM" id="SSF50182">
    <property type="entry name" value="Sm-like ribonucleoproteins"/>
    <property type="match status" value="1"/>
</dbReference>
<comment type="similarity">
    <text evidence="2">Belongs to the MscS (TC 1.A.23) family.</text>
</comment>
<dbReference type="Pfam" id="PF21082">
    <property type="entry name" value="MS_channel_3rd"/>
    <property type="match status" value="1"/>
</dbReference>
<protein>
    <submittedName>
        <fullName evidence="10">MscS family protein</fullName>
    </submittedName>
</protein>
<evidence type="ECO:0000313" key="10">
    <source>
        <dbReference type="EMBL" id="GAC56328.1"/>
    </source>
</evidence>
<evidence type="ECO:0000256" key="6">
    <source>
        <dbReference type="ARBA" id="ARBA00023136"/>
    </source>
</evidence>
<dbReference type="Pfam" id="PF00924">
    <property type="entry name" value="MS_channel_2nd"/>
    <property type="match status" value="1"/>
</dbReference>
<dbReference type="EMBL" id="BANT01000004">
    <property type="protein sequence ID" value="GAC56328.1"/>
    <property type="molecule type" value="Genomic_DNA"/>
</dbReference>
<dbReference type="InterPro" id="IPR010920">
    <property type="entry name" value="LSM_dom_sf"/>
</dbReference>
<proteinExistence type="inferred from homology"/>
<dbReference type="OrthoDB" id="4638917at2"/>
<dbReference type="Gene3D" id="1.10.287.1260">
    <property type="match status" value="1"/>
</dbReference>
<dbReference type="GO" id="GO:0008381">
    <property type="term" value="F:mechanosensitive monoatomic ion channel activity"/>
    <property type="evidence" value="ECO:0007669"/>
    <property type="project" value="InterPro"/>
</dbReference>
<dbReference type="eggNOG" id="COG0668">
    <property type="taxonomic scope" value="Bacteria"/>
</dbReference>
<dbReference type="Gene3D" id="3.30.70.100">
    <property type="match status" value="1"/>
</dbReference>
<dbReference type="Gene3D" id="2.30.30.60">
    <property type="match status" value="1"/>
</dbReference>
<dbReference type="Proteomes" id="UP000053405">
    <property type="component" value="Unassembled WGS sequence"/>
</dbReference>
<comment type="caution">
    <text evidence="10">The sequence shown here is derived from an EMBL/GenBank/DDBJ whole genome shotgun (WGS) entry which is preliminary data.</text>
</comment>
<dbReference type="RefSeq" id="WP_005936316.1">
    <property type="nucleotide sequence ID" value="NZ_ATVK01000041.1"/>
</dbReference>
<organism evidence="10 11">
    <name type="scientific">Gordonia hirsuta DSM 44140 = NBRC 16056</name>
    <dbReference type="NCBI Taxonomy" id="1121927"/>
    <lineage>
        <taxon>Bacteria</taxon>
        <taxon>Bacillati</taxon>
        <taxon>Actinomycetota</taxon>
        <taxon>Actinomycetes</taxon>
        <taxon>Mycobacteriales</taxon>
        <taxon>Gordoniaceae</taxon>
        <taxon>Gordonia</taxon>
    </lineage>
</organism>
<evidence type="ECO:0000256" key="4">
    <source>
        <dbReference type="ARBA" id="ARBA00022692"/>
    </source>
</evidence>
<dbReference type="STRING" id="1121927.GOHSU_04_01980"/>
<keyword evidence="3" id="KW-1003">Cell membrane</keyword>
<evidence type="ECO:0000256" key="3">
    <source>
        <dbReference type="ARBA" id="ARBA00022475"/>
    </source>
</evidence>
<evidence type="ECO:0000259" key="9">
    <source>
        <dbReference type="Pfam" id="PF21082"/>
    </source>
</evidence>
<dbReference type="SUPFAM" id="SSF82861">
    <property type="entry name" value="Mechanosensitive channel protein MscS (YggB), transmembrane region"/>
    <property type="match status" value="1"/>
</dbReference>
<evidence type="ECO:0000259" key="8">
    <source>
        <dbReference type="Pfam" id="PF00924"/>
    </source>
</evidence>
<feature type="transmembrane region" description="Helical" evidence="7">
    <location>
        <begin position="33"/>
        <end position="53"/>
    </location>
</feature>
<dbReference type="FunFam" id="2.30.30.60:FF:000001">
    <property type="entry name" value="MscS Mechanosensitive ion channel"/>
    <property type="match status" value="1"/>
</dbReference>
<dbReference type="InterPro" id="IPR006685">
    <property type="entry name" value="MscS_channel_2nd"/>
</dbReference>
<gene>
    <name evidence="10" type="ORF">GOHSU_04_01980</name>
</gene>
<dbReference type="InterPro" id="IPR045276">
    <property type="entry name" value="YbiO_bact"/>
</dbReference>
<sequence length="307" mass="33128">MATPNPAATHVSTALGLPEWMAYLEQVLATKGLAIMLWIIGGILASRFIRWIAARYERHVDRKFVHSDALVRTEDAKHRRALVDVVAWTLVAIVAVIVFLQVMSLMNITTSSLVGPTAVLGAALGFGAQRIVQDVLAGFFVVAERQYGYGDLVVLTVGSSAIAEGTVEDVTLRVTKLRTSDGEMITVPNGQVIKVNNLSREWARAVVDVPVSADADIVKVTDVLRQVGQDFFEEAAWHKLLLDAPEPQGVTGLELDSVTVRMVARTLPGKQFEVSRALRVQILQALARNGILMKAAATHVGEGSGSA</sequence>
<keyword evidence="5 7" id="KW-1133">Transmembrane helix</keyword>
<dbReference type="InterPro" id="IPR023408">
    <property type="entry name" value="MscS_beta-dom_sf"/>
</dbReference>
<dbReference type="SUPFAM" id="SSF82689">
    <property type="entry name" value="Mechanosensitive channel protein MscS (YggB), C-terminal domain"/>
    <property type="match status" value="1"/>
</dbReference>
<feature type="domain" description="Mechanosensitive ion channel MscS" evidence="8">
    <location>
        <begin position="131"/>
        <end position="200"/>
    </location>
</feature>
<feature type="domain" description="Mechanosensitive ion channel MscS C-terminal" evidence="9">
    <location>
        <begin position="206"/>
        <end position="291"/>
    </location>
</feature>
<keyword evidence="4 7" id="KW-0812">Transmembrane</keyword>
<accession>L7L8H0</accession>
<dbReference type="InterPro" id="IPR049278">
    <property type="entry name" value="MS_channel_C"/>
</dbReference>
<keyword evidence="6 7" id="KW-0472">Membrane</keyword>
<feature type="transmembrane region" description="Helical" evidence="7">
    <location>
        <begin position="81"/>
        <end position="103"/>
    </location>
</feature>
<evidence type="ECO:0000256" key="1">
    <source>
        <dbReference type="ARBA" id="ARBA00004651"/>
    </source>
</evidence>
<comment type="subcellular location">
    <subcellularLocation>
        <location evidence="1">Cell membrane</location>
        <topology evidence="1">Multi-pass membrane protein</topology>
    </subcellularLocation>
</comment>